<dbReference type="PANTHER" id="PTHR13932:SF5">
    <property type="entry name" value="RADICAL S-ADENOSYL METHIONINE DOMAIN-CONTAINING PROTEIN 1, MITOCHONDRIAL"/>
    <property type="match status" value="1"/>
</dbReference>
<dbReference type="PROSITE" id="PS51918">
    <property type="entry name" value="RADICAL_SAM"/>
    <property type="match status" value="1"/>
</dbReference>
<evidence type="ECO:0000256" key="7">
    <source>
        <dbReference type="ARBA" id="ARBA00023004"/>
    </source>
</evidence>
<dbReference type="KEGG" id="cinf:CINF_0854"/>
<keyword evidence="10" id="KW-0004">4Fe-4S</keyword>
<dbReference type="SFLD" id="SFLDS00029">
    <property type="entry name" value="Radical_SAM"/>
    <property type="match status" value="1"/>
</dbReference>
<sequence>MRVYIHIPFCASKCPYCAFGSVTSLDLIKQYFKALELDLKTQLQNLNAQKIKSVFIGGGTPSVVNAKFYEPIFMLLAPFLSKNAELTSEANPNSLNLKWLENMRAFGLNRISIGSQSFNEKKLKFLGRNHSPKDTFKAVEYAKIAGFTNINVDLMYASKLDDEKMLKSELENIKKLQISHISAYALSLEKNTPFFGHNEYKKDSTRLAKYLFSGLCGLGLRQYEISNFGRICKHNLGYWRGDDYIGVGAFSVGTLGFRRFNAPRSLNAYIKNPNFKNIELLSKAQKDFERVFLGLRCILGVEKNIIKNKTNLKILLENAKLRQNETRVYNDNFLLADELAGFLF</sequence>
<dbReference type="Pfam" id="PF04055">
    <property type="entry name" value="Radical_SAM"/>
    <property type="match status" value="1"/>
</dbReference>
<dbReference type="InterPro" id="IPR006638">
    <property type="entry name" value="Elp3/MiaA/NifB-like_rSAM"/>
</dbReference>
<keyword evidence="6 10" id="KW-0479">Metal-binding</keyword>
<name>A0A7H9CGV1_9BACT</name>
<evidence type="ECO:0000259" key="11">
    <source>
        <dbReference type="PROSITE" id="PS51918"/>
    </source>
</evidence>
<dbReference type="SFLD" id="SFLDG01065">
    <property type="entry name" value="anaerobic_coproporphyrinogen-I"/>
    <property type="match status" value="1"/>
</dbReference>
<evidence type="ECO:0000256" key="9">
    <source>
        <dbReference type="ARBA" id="ARBA00023186"/>
    </source>
</evidence>
<keyword evidence="10" id="KW-0963">Cytoplasm</keyword>
<dbReference type="Gene3D" id="3.20.20.70">
    <property type="entry name" value="Aldolase class I"/>
    <property type="match status" value="1"/>
</dbReference>
<evidence type="ECO:0000256" key="5">
    <source>
        <dbReference type="ARBA" id="ARBA00022691"/>
    </source>
</evidence>
<dbReference type="EMBL" id="CP049075">
    <property type="protein sequence ID" value="QLI05367.1"/>
    <property type="molecule type" value="Genomic_DNA"/>
</dbReference>
<keyword evidence="12" id="KW-0560">Oxidoreductase</keyword>
<reference evidence="12 13" key="1">
    <citation type="submission" date="2020-02" db="EMBL/GenBank/DDBJ databases">
        <title>Complete genome sequence of the novel Campylobacter species Candidatus Campylobacter infans.</title>
        <authorList>
            <person name="Duim B."/>
            <person name="Zomer A."/>
            <person name="van der Graaf L."/>
            <person name="Wagenaar J."/>
        </authorList>
    </citation>
    <scope>NUCLEOTIDE SEQUENCE [LARGE SCALE GENOMIC DNA]</scope>
    <source>
        <strain evidence="12 13">19S00001</strain>
    </source>
</reference>
<feature type="domain" description="Radical SAM core" evidence="11">
    <location>
        <begin position="1"/>
        <end position="230"/>
    </location>
</feature>
<proteinExistence type="inferred from homology"/>
<dbReference type="GO" id="GO:0004109">
    <property type="term" value="F:coproporphyrinogen oxidase activity"/>
    <property type="evidence" value="ECO:0007669"/>
    <property type="project" value="InterPro"/>
</dbReference>
<dbReference type="GO" id="GO:0046872">
    <property type="term" value="F:metal ion binding"/>
    <property type="evidence" value="ECO:0007669"/>
    <property type="project" value="UniProtKB-UniRule"/>
</dbReference>
<protein>
    <recommendedName>
        <fullName evidence="3 10">Heme chaperone HemW</fullName>
    </recommendedName>
</protein>
<dbReference type="SFLD" id="SFLDF00562">
    <property type="entry name" value="HemN-like__clustered_with_heat"/>
    <property type="match status" value="1"/>
</dbReference>
<dbReference type="InterPro" id="IPR058240">
    <property type="entry name" value="rSAM_sf"/>
</dbReference>
<dbReference type="Proteomes" id="UP000509414">
    <property type="component" value="Chromosome"/>
</dbReference>
<evidence type="ECO:0000256" key="6">
    <source>
        <dbReference type="ARBA" id="ARBA00022723"/>
    </source>
</evidence>
<dbReference type="GO" id="GO:0006779">
    <property type="term" value="P:porphyrin-containing compound biosynthetic process"/>
    <property type="evidence" value="ECO:0007669"/>
    <property type="project" value="InterPro"/>
</dbReference>
<evidence type="ECO:0000256" key="8">
    <source>
        <dbReference type="ARBA" id="ARBA00023014"/>
    </source>
</evidence>
<comment type="subcellular location">
    <subcellularLocation>
        <location evidence="10">Cytoplasm</location>
    </subcellularLocation>
</comment>
<evidence type="ECO:0000313" key="12">
    <source>
        <dbReference type="EMBL" id="QLI05367.1"/>
    </source>
</evidence>
<organism evidence="12 13">
    <name type="scientific">Candidatus Campylobacter infans</name>
    <dbReference type="NCBI Taxonomy" id="2561898"/>
    <lineage>
        <taxon>Bacteria</taxon>
        <taxon>Pseudomonadati</taxon>
        <taxon>Campylobacterota</taxon>
        <taxon>Epsilonproteobacteria</taxon>
        <taxon>Campylobacterales</taxon>
        <taxon>Campylobacteraceae</taxon>
        <taxon>Campylobacter</taxon>
    </lineage>
</organism>
<evidence type="ECO:0000256" key="1">
    <source>
        <dbReference type="ARBA" id="ARBA00001966"/>
    </source>
</evidence>
<dbReference type="InterPro" id="IPR007197">
    <property type="entry name" value="rSAM"/>
</dbReference>
<evidence type="ECO:0000256" key="2">
    <source>
        <dbReference type="ARBA" id="ARBA00006100"/>
    </source>
</evidence>
<dbReference type="PANTHER" id="PTHR13932">
    <property type="entry name" value="COPROPORPHYRINIGEN III OXIDASE"/>
    <property type="match status" value="1"/>
</dbReference>
<dbReference type="InterPro" id="IPR034505">
    <property type="entry name" value="Coproporphyrinogen-III_oxidase"/>
</dbReference>
<dbReference type="AlphaFoldDB" id="A0A7H9CGV1"/>
<dbReference type="GO" id="GO:0005737">
    <property type="term" value="C:cytoplasm"/>
    <property type="evidence" value="ECO:0007669"/>
    <property type="project" value="UniProtKB-SubCell"/>
</dbReference>
<evidence type="ECO:0000256" key="10">
    <source>
        <dbReference type="RuleBase" id="RU364116"/>
    </source>
</evidence>
<dbReference type="SUPFAM" id="SSF102114">
    <property type="entry name" value="Radical SAM enzymes"/>
    <property type="match status" value="1"/>
</dbReference>
<dbReference type="RefSeq" id="WP_179975869.1">
    <property type="nucleotide sequence ID" value="NZ_CP049075.1"/>
</dbReference>
<keyword evidence="4 10" id="KW-0349">Heme</keyword>
<gene>
    <name evidence="12" type="primary">hemN3</name>
    <name evidence="12" type="ORF">CINF_0854</name>
</gene>
<evidence type="ECO:0000256" key="3">
    <source>
        <dbReference type="ARBA" id="ARBA00017228"/>
    </source>
</evidence>
<dbReference type="CDD" id="cd01335">
    <property type="entry name" value="Radical_SAM"/>
    <property type="match status" value="1"/>
</dbReference>
<dbReference type="GO" id="GO:0051539">
    <property type="term" value="F:4 iron, 4 sulfur cluster binding"/>
    <property type="evidence" value="ECO:0007669"/>
    <property type="project" value="UniProtKB-UniRule"/>
</dbReference>
<dbReference type="SMART" id="SM00729">
    <property type="entry name" value="Elp3"/>
    <property type="match status" value="1"/>
</dbReference>
<evidence type="ECO:0000256" key="4">
    <source>
        <dbReference type="ARBA" id="ARBA00022617"/>
    </source>
</evidence>
<comment type="function">
    <text evidence="10">Probably acts as a heme chaperone, transferring heme to an unknown acceptor. Binds one molecule of heme per monomer, possibly covalently. Binds 1 [4Fe-4S] cluster. The cluster is coordinated with 3 cysteines and an exchangeable S-adenosyl-L-methionine.</text>
</comment>
<keyword evidence="8 10" id="KW-0411">Iron-sulfur</keyword>
<keyword evidence="7 10" id="KW-0408">Iron</keyword>
<keyword evidence="9 10" id="KW-0143">Chaperone</keyword>
<keyword evidence="13" id="KW-1185">Reference proteome</keyword>
<dbReference type="InterPro" id="IPR004559">
    <property type="entry name" value="HemW-like"/>
</dbReference>
<accession>A0A7H9CGV1</accession>
<dbReference type="InterPro" id="IPR013785">
    <property type="entry name" value="Aldolase_TIM"/>
</dbReference>
<comment type="cofactor">
    <cofactor evidence="1">
        <name>[4Fe-4S] cluster</name>
        <dbReference type="ChEBI" id="CHEBI:49883"/>
    </cofactor>
</comment>
<comment type="similarity">
    <text evidence="2">Belongs to the anaerobic coproporphyrinogen-III oxidase family. HemW subfamily.</text>
</comment>
<dbReference type="NCBIfam" id="TIGR00539">
    <property type="entry name" value="hemN_rel"/>
    <property type="match status" value="1"/>
</dbReference>
<evidence type="ECO:0000313" key="13">
    <source>
        <dbReference type="Proteomes" id="UP000509414"/>
    </source>
</evidence>
<keyword evidence="5 10" id="KW-0949">S-adenosyl-L-methionine</keyword>